<keyword evidence="2" id="KW-1185">Reference proteome</keyword>
<dbReference type="AlphaFoldDB" id="A0A512E133"/>
<accession>A0A512E133</accession>
<dbReference type="Gene3D" id="3.40.50.1820">
    <property type="entry name" value="alpha/beta hydrolase"/>
    <property type="match status" value="1"/>
</dbReference>
<sequence length="318" mass="33316">MTFVAIDPPRRIDPPGRTGPMVRVLAAAMLGMLVLLHLAGCTATPAERSSSAGEIASRGGLSRGTLRSRGFALTTWSRFAPPGEASSAYDVDVYIEGDGYAWETTTDPSSDPTPLNPVALRLAAADRAPSVLYLARPCQFRPTGTRDSCGVPFWTSQRFAESVVASLDEAIDRTLPPSTRRRLTLIGYSGGGGLAVLLAARRSDVAAVVTVAGNVAHGVWTSHHRVSPLLGSLDPIDSAARLAAVPQLHLVGANDRIVPRLIADSFARRSPPGGCIRIVTIAGASHDSGWLENWPALLDRIPACPGADGPAAAPVPAR</sequence>
<name>A0A512E133_9PROT</name>
<gene>
    <name evidence="1" type="ORF">SAE02_65850</name>
</gene>
<reference evidence="1 2" key="1">
    <citation type="submission" date="2019-07" db="EMBL/GenBank/DDBJ databases">
        <title>Whole genome shotgun sequence of Skermanella aerolata NBRC 106429.</title>
        <authorList>
            <person name="Hosoyama A."/>
            <person name="Uohara A."/>
            <person name="Ohji S."/>
            <person name="Ichikawa N."/>
        </authorList>
    </citation>
    <scope>NUCLEOTIDE SEQUENCE [LARGE SCALE GENOMIC DNA]</scope>
    <source>
        <strain evidence="1 2">NBRC 106429</strain>
    </source>
</reference>
<evidence type="ECO:0000313" key="2">
    <source>
        <dbReference type="Proteomes" id="UP000321523"/>
    </source>
</evidence>
<evidence type="ECO:0000313" key="1">
    <source>
        <dbReference type="EMBL" id="GEO42437.1"/>
    </source>
</evidence>
<comment type="caution">
    <text evidence="1">The sequence shown here is derived from an EMBL/GenBank/DDBJ whole genome shotgun (WGS) entry which is preliminary data.</text>
</comment>
<dbReference type="InterPro" id="IPR029058">
    <property type="entry name" value="AB_hydrolase_fold"/>
</dbReference>
<dbReference type="OrthoDB" id="5451115at2"/>
<proteinExistence type="predicted"/>
<organism evidence="1 2">
    <name type="scientific">Skermanella aerolata</name>
    <dbReference type="NCBI Taxonomy" id="393310"/>
    <lineage>
        <taxon>Bacteria</taxon>
        <taxon>Pseudomonadati</taxon>
        <taxon>Pseudomonadota</taxon>
        <taxon>Alphaproteobacteria</taxon>
        <taxon>Rhodospirillales</taxon>
        <taxon>Azospirillaceae</taxon>
        <taxon>Skermanella</taxon>
    </lineage>
</organism>
<dbReference type="EMBL" id="BJYZ01000041">
    <property type="protein sequence ID" value="GEO42437.1"/>
    <property type="molecule type" value="Genomic_DNA"/>
</dbReference>
<dbReference type="Proteomes" id="UP000321523">
    <property type="component" value="Unassembled WGS sequence"/>
</dbReference>
<protein>
    <recommendedName>
        <fullName evidence="3">Alpha/beta hydrolase</fullName>
    </recommendedName>
</protein>
<dbReference type="SUPFAM" id="SSF53474">
    <property type="entry name" value="alpha/beta-Hydrolases"/>
    <property type="match status" value="1"/>
</dbReference>
<evidence type="ECO:0008006" key="3">
    <source>
        <dbReference type="Google" id="ProtNLM"/>
    </source>
</evidence>
<dbReference type="RefSeq" id="WP_052832340.1">
    <property type="nucleotide sequence ID" value="NZ_BJYZ01000041.1"/>
</dbReference>